<sequence>MPYTCQGEVLFPPAPGGMAPFMRPGCLVAGFFFILILTFSSPAQACGWGGDGDGDIGAGAATVDGQGHLLAPGEIPLQTPGEITREANKLRRFGPSGYAGAVRLYRRAAAAGYPAAQNNLGEMYERGLGVGQNLKTAAHWYRLAAVQGEAHAQHSLGGMLLYGRGVVAAPEEGVAWLEKSARQGHGGACIDLARAYGEGRGVARNAVSALAWAIVAQRLGEKKGAQLRQTASRGLSSSAIAAAERLSFRFVSRGAGGRGPTPLSITPLAPR</sequence>
<dbReference type="SMART" id="SM00671">
    <property type="entry name" value="SEL1"/>
    <property type="match status" value="3"/>
</dbReference>
<accession>A0A4V2UN39</accession>
<dbReference type="InterPro" id="IPR006597">
    <property type="entry name" value="Sel1-like"/>
</dbReference>
<dbReference type="PANTHER" id="PTHR11102:SF160">
    <property type="entry name" value="ERAD-ASSOCIATED E3 UBIQUITIN-PROTEIN LIGASE COMPONENT HRD3"/>
    <property type="match status" value="1"/>
</dbReference>
<dbReference type="SUPFAM" id="SSF81901">
    <property type="entry name" value="HCP-like"/>
    <property type="match status" value="1"/>
</dbReference>
<organism evidence="1 2">
    <name type="scientific">Varunaivibrio sulfuroxidans</name>
    <dbReference type="NCBI Taxonomy" id="1773489"/>
    <lineage>
        <taxon>Bacteria</taxon>
        <taxon>Pseudomonadati</taxon>
        <taxon>Pseudomonadota</taxon>
        <taxon>Alphaproteobacteria</taxon>
        <taxon>Rhodospirillales</taxon>
        <taxon>Magnetovibrionaceae</taxon>
        <taxon>Varunaivibrio</taxon>
    </lineage>
</organism>
<evidence type="ECO:0000313" key="2">
    <source>
        <dbReference type="Proteomes" id="UP000295304"/>
    </source>
</evidence>
<proteinExistence type="predicted"/>
<protein>
    <submittedName>
        <fullName evidence="1">Sel1 repeat-containing protein</fullName>
    </submittedName>
</protein>
<dbReference type="RefSeq" id="WP_132939874.1">
    <property type="nucleotide sequence ID" value="NZ_CP119676.1"/>
</dbReference>
<evidence type="ECO:0000313" key="1">
    <source>
        <dbReference type="EMBL" id="TCS60561.1"/>
    </source>
</evidence>
<dbReference type="InterPro" id="IPR050767">
    <property type="entry name" value="Sel1_AlgK"/>
</dbReference>
<dbReference type="Gene3D" id="1.25.40.10">
    <property type="entry name" value="Tetratricopeptide repeat domain"/>
    <property type="match status" value="1"/>
</dbReference>
<dbReference type="InterPro" id="IPR011990">
    <property type="entry name" value="TPR-like_helical_dom_sf"/>
</dbReference>
<name>A0A4V2UN39_9PROT</name>
<keyword evidence="2" id="KW-1185">Reference proteome</keyword>
<dbReference type="OrthoDB" id="112232at2"/>
<gene>
    <name evidence="1" type="ORF">EDD55_11035</name>
</gene>
<reference evidence="1 2" key="1">
    <citation type="submission" date="2019-03" db="EMBL/GenBank/DDBJ databases">
        <title>Genomic Encyclopedia of Type Strains, Phase IV (KMG-IV): sequencing the most valuable type-strain genomes for metagenomic binning, comparative biology and taxonomic classification.</title>
        <authorList>
            <person name="Goeker M."/>
        </authorList>
    </citation>
    <scope>NUCLEOTIDE SEQUENCE [LARGE SCALE GENOMIC DNA]</scope>
    <source>
        <strain evidence="1 2">DSM 101688</strain>
    </source>
</reference>
<dbReference type="Pfam" id="PF08238">
    <property type="entry name" value="Sel1"/>
    <property type="match status" value="4"/>
</dbReference>
<dbReference type="Proteomes" id="UP000295304">
    <property type="component" value="Unassembled WGS sequence"/>
</dbReference>
<dbReference type="PANTHER" id="PTHR11102">
    <property type="entry name" value="SEL-1-LIKE PROTEIN"/>
    <property type="match status" value="1"/>
</dbReference>
<dbReference type="EMBL" id="SLZW01000010">
    <property type="protein sequence ID" value="TCS60561.1"/>
    <property type="molecule type" value="Genomic_DNA"/>
</dbReference>
<dbReference type="AlphaFoldDB" id="A0A4V2UN39"/>
<comment type="caution">
    <text evidence="1">The sequence shown here is derived from an EMBL/GenBank/DDBJ whole genome shotgun (WGS) entry which is preliminary data.</text>
</comment>